<organism evidence="2 3">
    <name type="scientific">Gottfriedia solisilvae</name>
    <dbReference type="NCBI Taxonomy" id="1516104"/>
    <lineage>
        <taxon>Bacteria</taxon>
        <taxon>Bacillati</taxon>
        <taxon>Bacillota</taxon>
        <taxon>Bacilli</taxon>
        <taxon>Bacillales</taxon>
        <taxon>Bacillaceae</taxon>
        <taxon>Gottfriedia</taxon>
    </lineage>
</organism>
<feature type="transmembrane region" description="Helical" evidence="1">
    <location>
        <begin position="35"/>
        <end position="56"/>
    </location>
</feature>
<evidence type="ECO:0000313" key="2">
    <source>
        <dbReference type="EMBL" id="GGI11617.1"/>
    </source>
</evidence>
<sequence>MKKDILGAFFCLVNLIFSIWRLTNLISRGNFFDNLFSYVIFITLLLLSIIFLILFIKTIAPFKD</sequence>
<keyword evidence="3" id="KW-1185">Reference proteome</keyword>
<keyword evidence="1" id="KW-1133">Transmembrane helix</keyword>
<reference evidence="3" key="1">
    <citation type="journal article" date="2019" name="Int. J. Syst. Evol. Microbiol.">
        <title>The Global Catalogue of Microorganisms (GCM) 10K type strain sequencing project: providing services to taxonomists for standard genome sequencing and annotation.</title>
        <authorList>
            <consortium name="The Broad Institute Genomics Platform"/>
            <consortium name="The Broad Institute Genome Sequencing Center for Infectious Disease"/>
            <person name="Wu L."/>
            <person name="Ma J."/>
        </authorList>
    </citation>
    <scope>NUCLEOTIDE SEQUENCE [LARGE SCALE GENOMIC DNA]</scope>
    <source>
        <strain evidence="3">CGMCC 1.14993</strain>
    </source>
</reference>
<accession>A0A8J3AFJ8</accession>
<gene>
    <name evidence="2" type="ORF">GCM10007380_08740</name>
</gene>
<feature type="transmembrane region" description="Helical" evidence="1">
    <location>
        <begin position="5"/>
        <end position="23"/>
    </location>
</feature>
<evidence type="ECO:0000313" key="3">
    <source>
        <dbReference type="Proteomes" id="UP000626244"/>
    </source>
</evidence>
<dbReference type="Proteomes" id="UP000626244">
    <property type="component" value="Unassembled WGS sequence"/>
</dbReference>
<keyword evidence="1" id="KW-0472">Membrane</keyword>
<evidence type="ECO:0000256" key="1">
    <source>
        <dbReference type="SAM" id="Phobius"/>
    </source>
</evidence>
<comment type="caution">
    <text evidence="2">The sequence shown here is derived from an EMBL/GenBank/DDBJ whole genome shotgun (WGS) entry which is preliminary data.</text>
</comment>
<dbReference type="EMBL" id="BMHB01000001">
    <property type="protein sequence ID" value="GGI11617.1"/>
    <property type="molecule type" value="Genomic_DNA"/>
</dbReference>
<proteinExistence type="predicted"/>
<keyword evidence="1" id="KW-0812">Transmembrane</keyword>
<name>A0A8J3AFJ8_9BACI</name>
<protein>
    <submittedName>
        <fullName evidence="2">Uncharacterized protein</fullName>
    </submittedName>
</protein>
<dbReference type="AlphaFoldDB" id="A0A8J3AFJ8"/>